<gene>
    <name evidence="4" type="ORF">AsAng_0032830</name>
</gene>
<reference evidence="4" key="1">
    <citation type="submission" date="2022-09" db="EMBL/GenBank/DDBJ databases">
        <title>Aureispira anguillicida sp. nov., isolated from Leptocephalus of Japanese eel Anguilla japonica.</title>
        <authorList>
            <person name="Yuasa K."/>
            <person name="Mekata T."/>
            <person name="Ikunari K."/>
        </authorList>
    </citation>
    <scope>NUCLEOTIDE SEQUENCE</scope>
    <source>
        <strain evidence="4">EL160426</strain>
    </source>
</reference>
<dbReference type="InterPro" id="IPR052595">
    <property type="entry name" value="LRRC69/RLP"/>
</dbReference>
<organism evidence="4 5">
    <name type="scientific">Aureispira anguillae</name>
    <dbReference type="NCBI Taxonomy" id="2864201"/>
    <lineage>
        <taxon>Bacteria</taxon>
        <taxon>Pseudomonadati</taxon>
        <taxon>Bacteroidota</taxon>
        <taxon>Saprospiria</taxon>
        <taxon>Saprospirales</taxon>
        <taxon>Saprospiraceae</taxon>
        <taxon>Aureispira</taxon>
    </lineage>
</organism>
<dbReference type="Gene3D" id="3.80.10.10">
    <property type="entry name" value="Ribonuclease Inhibitor"/>
    <property type="match status" value="2"/>
</dbReference>
<feature type="domain" description="Disease resistance R13L4/SHOC-2-like LRR" evidence="3">
    <location>
        <begin position="323"/>
        <end position="385"/>
    </location>
</feature>
<evidence type="ECO:0000256" key="1">
    <source>
        <dbReference type="ARBA" id="ARBA00022614"/>
    </source>
</evidence>
<name>A0A915YG62_9BACT</name>
<evidence type="ECO:0000259" key="3">
    <source>
        <dbReference type="Pfam" id="PF23598"/>
    </source>
</evidence>
<sequence length="405" mass="46036">MKCKELIIKKKRNFLLSFYCAVLLGLSSCAPQSYILEGKEVHVVPEIVFAQKELKQLSISGTSIEVFPDKLSTLKKLKRLDLSNNKLCKVPSFLGKLTHLRELSLANNGLHQMATTAPIWDINYVERLAKEEAYAYQEYLDTNRSQQLSSIAASKATTLSKDINYIQLLKDRSSWNSKAIHFPRTPEHMQYIQAIFDKDLEAFPQEINQLTQLKSLELQGNLYTDAFVKGLDPVALKELKTLNLSNNALITFPMHLGKLKQLESLDLSHNAIETLPDNIQGFEQLKYLDLSHTHIYIIPRSLEKLEYLESLNLSHLGGLKLSKAVGKLHHLKSLDLNNASFEALPLNIGDLQQLEYLNLKGSRIKDLPEGFKTLKNLKKIVLSEDQQKIRAQIKKHLPNCEIVIL</sequence>
<keyword evidence="5" id="KW-1185">Reference proteome</keyword>
<dbReference type="PROSITE" id="PS51257">
    <property type="entry name" value="PROKAR_LIPOPROTEIN"/>
    <property type="match status" value="1"/>
</dbReference>
<dbReference type="PANTHER" id="PTHR48057">
    <property type="entry name" value="LEUCINE-RICH REPEAT SERINE/THREONINE-PROTEIN KINASE 1"/>
    <property type="match status" value="1"/>
</dbReference>
<protein>
    <submittedName>
        <fullName evidence="4">Leucine-rich repeat domain-containing protein</fullName>
    </submittedName>
</protein>
<dbReference type="InterPro" id="IPR032675">
    <property type="entry name" value="LRR_dom_sf"/>
</dbReference>
<dbReference type="SMART" id="SM00369">
    <property type="entry name" value="LRR_TYP"/>
    <property type="match status" value="7"/>
</dbReference>
<keyword evidence="2" id="KW-0677">Repeat</keyword>
<dbReference type="Pfam" id="PF12799">
    <property type="entry name" value="LRR_4"/>
    <property type="match status" value="1"/>
</dbReference>
<dbReference type="InterPro" id="IPR001611">
    <property type="entry name" value="Leu-rich_rpt"/>
</dbReference>
<keyword evidence="1" id="KW-0433">Leucine-rich repeat</keyword>
<evidence type="ECO:0000313" key="5">
    <source>
        <dbReference type="Proteomes" id="UP001060919"/>
    </source>
</evidence>
<dbReference type="InterPro" id="IPR003591">
    <property type="entry name" value="Leu-rich_rpt_typical-subtyp"/>
</dbReference>
<dbReference type="Pfam" id="PF00560">
    <property type="entry name" value="LRR_1"/>
    <property type="match status" value="1"/>
</dbReference>
<dbReference type="InterPro" id="IPR025875">
    <property type="entry name" value="Leu-rich_rpt_4"/>
</dbReference>
<dbReference type="Pfam" id="PF23598">
    <property type="entry name" value="LRR_14"/>
    <property type="match status" value="1"/>
</dbReference>
<dbReference type="RefSeq" id="WP_264787923.1">
    <property type="nucleotide sequence ID" value="NZ_AP026867.1"/>
</dbReference>
<dbReference type="AlphaFoldDB" id="A0A915YG62"/>
<dbReference type="Proteomes" id="UP001060919">
    <property type="component" value="Chromosome"/>
</dbReference>
<dbReference type="PROSITE" id="PS51450">
    <property type="entry name" value="LRR"/>
    <property type="match status" value="2"/>
</dbReference>
<dbReference type="Pfam" id="PF13855">
    <property type="entry name" value="LRR_8"/>
    <property type="match status" value="1"/>
</dbReference>
<evidence type="ECO:0000313" key="4">
    <source>
        <dbReference type="EMBL" id="BDS12560.1"/>
    </source>
</evidence>
<dbReference type="EMBL" id="AP026867">
    <property type="protein sequence ID" value="BDS12560.1"/>
    <property type="molecule type" value="Genomic_DNA"/>
</dbReference>
<dbReference type="SMART" id="SM00365">
    <property type="entry name" value="LRR_SD22"/>
    <property type="match status" value="4"/>
</dbReference>
<dbReference type="KEGG" id="aup:AsAng_0032830"/>
<evidence type="ECO:0000256" key="2">
    <source>
        <dbReference type="ARBA" id="ARBA00022737"/>
    </source>
</evidence>
<accession>A0A915YG62</accession>
<dbReference type="SUPFAM" id="SSF52058">
    <property type="entry name" value="L domain-like"/>
    <property type="match status" value="1"/>
</dbReference>
<dbReference type="InterPro" id="IPR055414">
    <property type="entry name" value="LRR_R13L4/SHOC2-like"/>
</dbReference>
<dbReference type="SMART" id="SM00364">
    <property type="entry name" value="LRR_BAC"/>
    <property type="match status" value="4"/>
</dbReference>
<dbReference type="PRINTS" id="PR00019">
    <property type="entry name" value="LEURICHRPT"/>
</dbReference>
<proteinExistence type="predicted"/>